<dbReference type="RefSeq" id="WP_080887738.1">
    <property type="nucleotide sequence ID" value="NZ_LT828648.1"/>
</dbReference>
<gene>
    <name evidence="2" type="ORF">NSJP_3368</name>
</gene>
<dbReference type="InterPro" id="IPR022496">
    <property type="entry name" value="T6A_TsaB"/>
</dbReference>
<sequence length="250" mass="26895">MKILAVDTATAWQSVALLDDATVLALEEQEARGSHTRLLLPAIRRLFARTGLSLARLDGLAVSAGPGSFTGLRVGLATLLGFRTISGLPLAVVPTLEGMAWNFHGTDVPLCPIVNSRRGEVYWALFRWHGDRLERLAAERAGTAAQLAATLSGRTMLYGEGWTTEGEAIRAACTGKLRALIETPDRNQTPSAVSVGYAGIDKLRRGERAGLGVSPLYVQRPEAEVKYDESGGLSPLARRRAKLARKLAPR</sequence>
<evidence type="ECO:0000313" key="2">
    <source>
        <dbReference type="EMBL" id="SLM49535.1"/>
    </source>
</evidence>
<dbReference type="Pfam" id="PF00814">
    <property type="entry name" value="TsaD"/>
    <property type="match status" value="1"/>
</dbReference>
<dbReference type="AlphaFoldDB" id="A0A1W1I971"/>
<reference evidence="2 3" key="1">
    <citation type="submission" date="2017-03" db="EMBL/GenBank/DDBJ databases">
        <authorList>
            <person name="Afonso C.L."/>
            <person name="Miller P.J."/>
            <person name="Scott M.A."/>
            <person name="Spackman E."/>
            <person name="Goraichik I."/>
            <person name="Dimitrov K.M."/>
            <person name="Suarez D.L."/>
            <person name="Swayne D.E."/>
        </authorList>
    </citation>
    <scope>NUCLEOTIDE SEQUENCE [LARGE SCALE GENOMIC DNA]</scope>
    <source>
        <strain evidence="2">Genome sequencing of Nitrospira japonica strain NJ11</strain>
    </source>
</reference>
<dbReference type="InterPro" id="IPR000905">
    <property type="entry name" value="Gcp-like_dom"/>
</dbReference>
<keyword evidence="3" id="KW-1185">Reference proteome</keyword>
<dbReference type="Gene3D" id="3.30.420.40">
    <property type="match status" value="2"/>
</dbReference>
<name>A0A1W1I971_9BACT</name>
<dbReference type="CDD" id="cd24032">
    <property type="entry name" value="ASKHA_NBD_TsaB"/>
    <property type="match status" value="1"/>
</dbReference>
<dbReference type="InterPro" id="IPR043129">
    <property type="entry name" value="ATPase_NBD"/>
</dbReference>
<organism evidence="2 3">
    <name type="scientific">Nitrospira japonica</name>
    <dbReference type="NCBI Taxonomy" id="1325564"/>
    <lineage>
        <taxon>Bacteria</taxon>
        <taxon>Pseudomonadati</taxon>
        <taxon>Nitrospirota</taxon>
        <taxon>Nitrospiria</taxon>
        <taxon>Nitrospirales</taxon>
        <taxon>Nitrospiraceae</taxon>
        <taxon>Nitrospira</taxon>
    </lineage>
</organism>
<dbReference type="NCBIfam" id="TIGR03725">
    <property type="entry name" value="T6A_YeaZ"/>
    <property type="match status" value="1"/>
</dbReference>
<dbReference type="SUPFAM" id="SSF53067">
    <property type="entry name" value="Actin-like ATPase domain"/>
    <property type="match status" value="2"/>
</dbReference>
<dbReference type="GO" id="GO:0002949">
    <property type="term" value="P:tRNA threonylcarbamoyladenosine modification"/>
    <property type="evidence" value="ECO:0007669"/>
    <property type="project" value="InterPro"/>
</dbReference>
<dbReference type="OrthoDB" id="9784166at2"/>
<evidence type="ECO:0000259" key="1">
    <source>
        <dbReference type="Pfam" id="PF00814"/>
    </source>
</evidence>
<evidence type="ECO:0000313" key="3">
    <source>
        <dbReference type="Proteomes" id="UP000192042"/>
    </source>
</evidence>
<protein>
    <submittedName>
        <fullName evidence="2">Putative Peptidase M22</fullName>
    </submittedName>
</protein>
<dbReference type="EMBL" id="LT828648">
    <property type="protein sequence ID" value="SLM49535.1"/>
    <property type="molecule type" value="Genomic_DNA"/>
</dbReference>
<accession>A0A1W1I971</accession>
<proteinExistence type="predicted"/>
<dbReference type="Proteomes" id="UP000192042">
    <property type="component" value="Chromosome I"/>
</dbReference>
<dbReference type="KEGG" id="nja:NSJP_3368"/>
<dbReference type="STRING" id="1325564.NSJP_3368"/>
<feature type="domain" description="Gcp-like" evidence="1">
    <location>
        <begin position="30"/>
        <end position="148"/>
    </location>
</feature>